<evidence type="ECO:0000256" key="1">
    <source>
        <dbReference type="SAM" id="SignalP"/>
    </source>
</evidence>
<dbReference type="GO" id="GO:0005576">
    <property type="term" value="C:extracellular region"/>
    <property type="evidence" value="ECO:0007669"/>
    <property type="project" value="InterPro"/>
</dbReference>
<feature type="signal peptide" evidence="1">
    <location>
        <begin position="1"/>
        <end position="23"/>
    </location>
</feature>
<reference evidence="3" key="1">
    <citation type="journal article" date="2017" name="Front. Cell. Infect. Microbiol.">
        <title>The Distinct Transcriptional Response of the Midgut of Amblyomma sculptum and Amblyomma aureolatum Ticks to Rickettsia rickettsii Correlates to Their Differences in Susceptibility to Infection.</title>
        <authorList>
            <person name="Martins L.A."/>
            <person name="Galletti M.F.B.M."/>
            <person name="Ribeiro J.M."/>
            <person name="Fujita A."/>
            <person name="Costa F.B."/>
            <person name="Labruna M.B."/>
            <person name="Daffre S."/>
            <person name="Fogaca A.C."/>
        </authorList>
    </citation>
    <scope>NUCLEOTIDE SEQUENCE</scope>
</reference>
<sequence length="219" mass="24999">MWPSTAFWLVVSLLAGCPVFGLAQPCRAAYLTTRSGVVHTACKPRNRNCTILMRGLSSADKKAFLRRHNKLRSQVAMGQLRRYKPAANMYELIWDDGLAEVAQALADQCGDIAHDSADARFTRRFRLTGQNLASERRSNKVMKMDGVRFIDKWFNEYLNYPPYQVRNFKPSSSNRPTGHFTQVIWAGTQYMGCGFTMFRMKGDLGAMPYQKHYVCNYAD</sequence>
<dbReference type="AlphaFoldDB" id="A0A1E1XE95"/>
<dbReference type="SMART" id="SM00198">
    <property type="entry name" value="SCP"/>
    <property type="match status" value="1"/>
</dbReference>
<evidence type="ECO:0000313" key="3">
    <source>
        <dbReference type="EMBL" id="JAT97594.1"/>
    </source>
</evidence>
<dbReference type="Pfam" id="PF00188">
    <property type="entry name" value="CAP"/>
    <property type="match status" value="1"/>
</dbReference>
<keyword evidence="1" id="KW-0732">Signal</keyword>
<dbReference type="SUPFAM" id="SSF55797">
    <property type="entry name" value="PR-1-like"/>
    <property type="match status" value="1"/>
</dbReference>
<dbReference type="InterPro" id="IPR001283">
    <property type="entry name" value="CRISP-related"/>
</dbReference>
<feature type="non-terminal residue" evidence="3">
    <location>
        <position position="219"/>
    </location>
</feature>
<dbReference type="InterPro" id="IPR002413">
    <property type="entry name" value="V5_allergen-like"/>
</dbReference>
<dbReference type="PRINTS" id="PR00837">
    <property type="entry name" value="V5TPXLIKE"/>
</dbReference>
<feature type="chain" id="PRO_5009116070" evidence="1">
    <location>
        <begin position="24"/>
        <end position="219"/>
    </location>
</feature>
<dbReference type="EMBL" id="GFAC01001594">
    <property type="protein sequence ID" value="JAT97594.1"/>
    <property type="molecule type" value="mRNA"/>
</dbReference>
<feature type="domain" description="SCP" evidence="2">
    <location>
        <begin position="59"/>
        <end position="218"/>
    </location>
</feature>
<evidence type="ECO:0000259" key="2">
    <source>
        <dbReference type="SMART" id="SM00198"/>
    </source>
</evidence>
<dbReference type="PROSITE" id="PS01009">
    <property type="entry name" value="CRISP_1"/>
    <property type="match status" value="1"/>
</dbReference>
<proteinExistence type="evidence at transcript level"/>
<dbReference type="Gene3D" id="3.40.33.10">
    <property type="entry name" value="CAP"/>
    <property type="match status" value="1"/>
</dbReference>
<accession>A0A1E1XE95</accession>
<dbReference type="InterPro" id="IPR035940">
    <property type="entry name" value="CAP_sf"/>
</dbReference>
<protein>
    <submittedName>
        <fullName evidence="3">Putative antigen 5/scp domain-containing protein</fullName>
    </submittedName>
</protein>
<dbReference type="InterPro" id="IPR018244">
    <property type="entry name" value="Allrgn_V5/Tpx1_CS"/>
</dbReference>
<dbReference type="PRINTS" id="PR00838">
    <property type="entry name" value="V5ALLERGEN"/>
</dbReference>
<name>A0A1E1XE95_9ACAR</name>
<dbReference type="CDD" id="cd05380">
    <property type="entry name" value="CAP_euk"/>
    <property type="match status" value="1"/>
</dbReference>
<dbReference type="PANTHER" id="PTHR10334">
    <property type="entry name" value="CYSTEINE-RICH SECRETORY PROTEIN-RELATED"/>
    <property type="match status" value="1"/>
</dbReference>
<dbReference type="InterPro" id="IPR014044">
    <property type="entry name" value="CAP_dom"/>
</dbReference>
<organism evidence="3">
    <name type="scientific">Amblyomma aureolatum</name>
    <dbReference type="NCBI Taxonomy" id="187763"/>
    <lineage>
        <taxon>Eukaryota</taxon>
        <taxon>Metazoa</taxon>
        <taxon>Ecdysozoa</taxon>
        <taxon>Arthropoda</taxon>
        <taxon>Chelicerata</taxon>
        <taxon>Arachnida</taxon>
        <taxon>Acari</taxon>
        <taxon>Parasitiformes</taxon>
        <taxon>Ixodida</taxon>
        <taxon>Ixodoidea</taxon>
        <taxon>Ixodidae</taxon>
        <taxon>Amblyomminae</taxon>
        <taxon>Amblyomma</taxon>
    </lineage>
</organism>